<evidence type="ECO:0000313" key="9">
    <source>
        <dbReference type="Proteomes" id="UP000662939"/>
    </source>
</evidence>
<dbReference type="PANTHER" id="PTHR30086">
    <property type="entry name" value="ARGININE EXPORTER PROTEIN ARGO"/>
    <property type="match status" value="1"/>
</dbReference>
<dbReference type="Pfam" id="PF01810">
    <property type="entry name" value="LysE"/>
    <property type="match status" value="1"/>
</dbReference>
<dbReference type="KEGG" id="nav:JQS30_05095"/>
<dbReference type="AlphaFoldDB" id="A0A895XUT3"/>
<keyword evidence="3" id="KW-1003">Cell membrane</keyword>
<evidence type="ECO:0000256" key="7">
    <source>
        <dbReference type="SAM" id="Phobius"/>
    </source>
</evidence>
<comment type="subcellular location">
    <subcellularLocation>
        <location evidence="1">Cell membrane</location>
        <topology evidence="1">Multi-pass membrane protein</topology>
    </subcellularLocation>
</comment>
<dbReference type="NCBIfam" id="NF008201">
    <property type="entry name" value="PRK10958.1"/>
    <property type="match status" value="1"/>
</dbReference>
<dbReference type="GO" id="GO:0005886">
    <property type="term" value="C:plasma membrane"/>
    <property type="evidence" value="ECO:0007669"/>
    <property type="project" value="UniProtKB-SubCell"/>
</dbReference>
<evidence type="ECO:0000256" key="3">
    <source>
        <dbReference type="ARBA" id="ARBA00022475"/>
    </source>
</evidence>
<evidence type="ECO:0000256" key="4">
    <source>
        <dbReference type="ARBA" id="ARBA00022692"/>
    </source>
</evidence>
<dbReference type="PANTHER" id="PTHR30086:SF15">
    <property type="entry name" value="LEUCINE EFFLUX PROTEIN"/>
    <property type="match status" value="1"/>
</dbReference>
<evidence type="ECO:0000313" key="8">
    <source>
        <dbReference type="EMBL" id="QSB06286.1"/>
    </source>
</evidence>
<feature type="transmembrane region" description="Helical" evidence="7">
    <location>
        <begin position="189"/>
        <end position="210"/>
    </location>
</feature>
<feature type="transmembrane region" description="Helical" evidence="7">
    <location>
        <begin position="120"/>
        <end position="143"/>
    </location>
</feature>
<comment type="similarity">
    <text evidence="2">Belongs to the Rht family.</text>
</comment>
<dbReference type="GO" id="GO:0015190">
    <property type="term" value="F:L-leucine transmembrane transporter activity"/>
    <property type="evidence" value="ECO:0007669"/>
    <property type="project" value="TreeGrafter"/>
</dbReference>
<dbReference type="RefSeq" id="WP_213172295.1">
    <property type="nucleotide sequence ID" value="NZ_CP070496.1"/>
</dbReference>
<evidence type="ECO:0000256" key="1">
    <source>
        <dbReference type="ARBA" id="ARBA00004651"/>
    </source>
</evidence>
<feature type="transmembrane region" description="Helical" evidence="7">
    <location>
        <begin position="155"/>
        <end position="177"/>
    </location>
</feature>
<accession>A0A895XUT3</accession>
<keyword evidence="5 7" id="KW-1133">Transmembrane helix</keyword>
<keyword evidence="6 7" id="KW-0472">Membrane</keyword>
<sequence>MFGVVDVWAYVGAVVLLTLLPGPNSMYVLSVAARRGLRPGFIAAGGVFVGDSVLMAASALGLSSLFAASPTLFTIVKWAGAAYLSWIALGMLRSAWTALRTKEKQPDQTELLSKEHPFRRAFTASILNPKSLLFYVALFVQFIDPSYAYPVLSYLVLMVIVLAIDMMYMVSLIFFGDRLARIFRRRRRAAAAGNATVGAALMAFAAVLLAN</sequence>
<protein>
    <submittedName>
        <fullName evidence="8">Leucine efflux protein LeuE</fullName>
    </submittedName>
</protein>
<dbReference type="Proteomes" id="UP000662939">
    <property type="component" value="Chromosome"/>
</dbReference>
<evidence type="ECO:0000256" key="2">
    <source>
        <dbReference type="ARBA" id="ARBA00007928"/>
    </source>
</evidence>
<dbReference type="PIRSF" id="PIRSF006324">
    <property type="entry name" value="LeuE"/>
    <property type="match status" value="1"/>
</dbReference>
<evidence type="ECO:0000256" key="5">
    <source>
        <dbReference type="ARBA" id="ARBA00022989"/>
    </source>
</evidence>
<dbReference type="GO" id="GO:0015820">
    <property type="term" value="P:L-leucine transport"/>
    <property type="evidence" value="ECO:0007669"/>
    <property type="project" value="TreeGrafter"/>
</dbReference>
<organism evidence="8 9">
    <name type="scientific">Natronoglycomyces albus</name>
    <dbReference type="NCBI Taxonomy" id="2811108"/>
    <lineage>
        <taxon>Bacteria</taxon>
        <taxon>Bacillati</taxon>
        <taxon>Actinomycetota</taxon>
        <taxon>Actinomycetes</taxon>
        <taxon>Glycomycetales</taxon>
        <taxon>Glycomycetaceae</taxon>
        <taxon>Natronoglycomyces</taxon>
    </lineage>
</organism>
<gene>
    <name evidence="8" type="primary">leuE</name>
    <name evidence="8" type="ORF">JQS30_05095</name>
</gene>
<dbReference type="EMBL" id="CP070496">
    <property type="protein sequence ID" value="QSB06286.1"/>
    <property type="molecule type" value="Genomic_DNA"/>
</dbReference>
<reference evidence="8" key="1">
    <citation type="submission" date="2021-02" db="EMBL/GenBank/DDBJ databases">
        <title>Natronoglycomyces albus gen. nov., sp. nov, a haloalkaliphilic actinobacterium from a soda solonchak soil.</title>
        <authorList>
            <person name="Sorokin D.Y."/>
            <person name="Khijniak T.V."/>
            <person name="Zakharycheva A.P."/>
            <person name="Boueva O.V."/>
            <person name="Ariskina E.V."/>
            <person name="Hahnke R.L."/>
            <person name="Bunk B."/>
            <person name="Sproer C."/>
            <person name="Schumann P."/>
            <person name="Evtushenko L.I."/>
            <person name="Kublanov I.V."/>
        </authorList>
    </citation>
    <scope>NUCLEOTIDE SEQUENCE</scope>
    <source>
        <strain evidence="8">DSM 106290</strain>
    </source>
</reference>
<proteinExistence type="inferred from homology"/>
<feature type="transmembrane region" description="Helical" evidence="7">
    <location>
        <begin position="78"/>
        <end position="99"/>
    </location>
</feature>
<evidence type="ECO:0000256" key="6">
    <source>
        <dbReference type="ARBA" id="ARBA00023136"/>
    </source>
</evidence>
<feature type="transmembrane region" description="Helical" evidence="7">
    <location>
        <begin position="7"/>
        <end position="29"/>
    </location>
</feature>
<dbReference type="InterPro" id="IPR001123">
    <property type="entry name" value="LeuE-type"/>
</dbReference>
<name>A0A895XUT3_9ACTN</name>
<keyword evidence="4 7" id="KW-0812">Transmembrane</keyword>
<feature type="transmembrane region" description="Helical" evidence="7">
    <location>
        <begin position="41"/>
        <end position="66"/>
    </location>
</feature>
<keyword evidence="9" id="KW-1185">Reference proteome</keyword>